<protein>
    <recommendedName>
        <fullName evidence="5">Cytochrome B561-related protein</fullName>
    </recommendedName>
</protein>
<dbReference type="Proteomes" id="UP001359559">
    <property type="component" value="Unassembled WGS sequence"/>
</dbReference>
<feature type="transmembrane region" description="Helical" evidence="2">
    <location>
        <begin position="72"/>
        <end position="94"/>
    </location>
</feature>
<evidence type="ECO:0008006" key="5">
    <source>
        <dbReference type="Google" id="ProtNLM"/>
    </source>
</evidence>
<evidence type="ECO:0000256" key="2">
    <source>
        <dbReference type="SAM" id="Phobius"/>
    </source>
</evidence>
<feature type="transmembrane region" description="Helical" evidence="2">
    <location>
        <begin position="31"/>
        <end position="52"/>
    </location>
</feature>
<dbReference type="PANTHER" id="PTHR21780:SF0">
    <property type="entry name" value="TRANSMEMBRANE PROTEIN 209"/>
    <property type="match status" value="1"/>
</dbReference>
<dbReference type="GO" id="GO:0016020">
    <property type="term" value="C:membrane"/>
    <property type="evidence" value="ECO:0007669"/>
    <property type="project" value="TreeGrafter"/>
</dbReference>
<keyword evidence="2" id="KW-0472">Membrane</keyword>
<sequence length="675" mass="73772">MASSSKSKFSVYQNPSFSAVLTSNSIQPSNFTFLFIFSFFSASAFAFLTIIFRETTFIHFFTLNTLSPVTAYWLAKTLQALVGLIFIGTVSALFKVVFLRRARSIGGGGGVVAAKPEPNSNTVNKNEIFLTKHQLELLGVKSKVDLVKPDSSKKPPKSKPQLHSSELLVPLHQPVPSPTRSSSRIDADVSNSNRRSAAHSVGTPLRSPGSSSLYLSPGLVSSPPSSTGLDSVVSSPWSNRRGSSSNKITSEEKLEQFLADVDERINESAGKLSTPPPTVPGFGIVSPNSANTSGATRHTPLRPVRMSPGSQKFNTPPKKGEGDLPPPMSMEESIEAFEHLGVYPQIEQWRDRLRQWFSSVLLNPLLSKIETSHIQVMQSAAKLGISITISQVGSDTLSTGNPATLATIDKTQDWQPALTLNEDGLLHQLHSTLVQAIEASKPKLLVSNMQQSPQQTSFVPIMQDCLDAITEHQRLQALVKGEWVKGLLPQSSVRADYTVQRIRELAEGTCLKNYEYLGSGEVYDKKNKKWTLELPSDSHLLLYLFCAFLEHPKWMLHVDAMSYAGAQSSKNPLFLGVLPPKERFPEKYIAVVSAVPSVLHPGACILAAGKQGPPIFALYWDKKLQFSLQGRTALWDSILILCHKIKVGYGGVVRGMHLGTSALSILPVMEAESED</sequence>
<name>A0AAN9ERG0_CLITE</name>
<feature type="region of interest" description="Disordered" evidence="1">
    <location>
        <begin position="290"/>
        <end position="325"/>
    </location>
</feature>
<dbReference type="InterPro" id="IPR019176">
    <property type="entry name" value="Cytochrome_B561-rel"/>
</dbReference>
<dbReference type="EMBL" id="JAYKXN010000008">
    <property type="protein sequence ID" value="KAK7262352.1"/>
    <property type="molecule type" value="Genomic_DNA"/>
</dbReference>
<keyword evidence="4" id="KW-1185">Reference proteome</keyword>
<evidence type="ECO:0000256" key="1">
    <source>
        <dbReference type="SAM" id="MobiDB-lite"/>
    </source>
</evidence>
<gene>
    <name evidence="3" type="ORF">RJT34_29920</name>
</gene>
<reference evidence="3 4" key="1">
    <citation type="submission" date="2024-01" db="EMBL/GenBank/DDBJ databases">
        <title>The genomes of 5 underutilized Papilionoideae crops provide insights into root nodulation and disease resistance.</title>
        <authorList>
            <person name="Yuan L."/>
        </authorList>
    </citation>
    <scope>NUCLEOTIDE SEQUENCE [LARGE SCALE GENOMIC DNA]</scope>
    <source>
        <strain evidence="3">LY-2023</strain>
        <tissue evidence="3">Leaf</tissue>
    </source>
</reference>
<keyword evidence="2" id="KW-0812">Transmembrane</keyword>
<dbReference type="PANTHER" id="PTHR21780">
    <property type="entry name" value="TRANSMEMBRANE PROTEIN 209"/>
    <property type="match status" value="1"/>
</dbReference>
<feature type="region of interest" description="Disordered" evidence="1">
    <location>
        <begin position="147"/>
        <end position="251"/>
    </location>
</feature>
<keyword evidence="2" id="KW-1133">Transmembrane helix</keyword>
<evidence type="ECO:0000313" key="4">
    <source>
        <dbReference type="Proteomes" id="UP001359559"/>
    </source>
</evidence>
<organism evidence="3 4">
    <name type="scientific">Clitoria ternatea</name>
    <name type="common">Butterfly pea</name>
    <dbReference type="NCBI Taxonomy" id="43366"/>
    <lineage>
        <taxon>Eukaryota</taxon>
        <taxon>Viridiplantae</taxon>
        <taxon>Streptophyta</taxon>
        <taxon>Embryophyta</taxon>
        <taxon>Tracheophyta</taxon>
        <taxon>Spermatophyta</taxon>
        <taxon>Magnoliopsida</taxon>
        <taxon>eudicotyledons</taxon>
        <taxon>Gunneridae</taxon>
        <taxon>Pentapetalae</taxon>
        <taxon>rosids</taxon>
        <taxon>fabids</taxon>
        <taxon>Fabales</taxon>
        <taxon>Fabaceae</taxon>
        <taxon>Papilionoideae</taxon>
        <taxon>50 kb inversion clade</taxon>
        <taxon>NPAAA clade</taxon>
        <taxon>indigoferoid/millettioid clade</taxon>
        <taxon>Phaseoleae</taxon>
        <taxon>Clitoria</taxon>
    </lineage>
</organism>
<dbReference type="Pfam" id="PF09786">
    <property type="entry name" value="CytochromB561_N"/>
    <property type="match status" value="1"/>
</dbReference>
<dbReference type="AlphaFoldDB" id="A0AAN9ERG0"/>
<accession>A0AAN9ERG0</accession>
<feature type="compositionally biased region" description="Low complexity" evidence="1">
    <location>
        <begin position="204"/>
        <end position="246"/>
    </location>
</feature>
<proteinExistence type="predicted"/>
<feature type="compositionally biased region" description="Polar residues" evidence="1">
    <location>
        <begin position="178"/>
        <end position="195"/>
    </location>
</feature>
<evidence type="ECO:0000313" key="3">
    <source>
        <dbReference type="EMBL" id="KAK7262352.1"/>
    </source>
</evidence>
<comment type="caution">
    <text evidence="3">The sequence shown here is derived from an EMBL/GenBank/DDBJ whole genome shotgun (WGS) entry which is preliminary data.</text>
</comment>